<sequence>MRGFAGILGGPPCVEHVEWGPSRSLPCPERLEGSAQNAAREYGFVDVSRVAPRDREGPVGGAMVAYGLLENTRVVRFRRLHEVVDGVGSGHFGEDRVYSVDVVEG</sequence>
<reference evidence="2" key="1">
    <citation type="submission" date="2016-06" db="EMBL/GenBank/DDBJ databases">
        <title>Parallel loss of symbiosis genes in relatives of nitrogen-fixing non-legume Parasponia.</title>
        <authorList>
            <person name="Van Velzen R."/>
            <person name="Holmer R."/>
            <person name="Bu F."/>
            <person name="Rutten L."/>
            <person name="Van Zeijl A."/>
            <person name="Liu W."/>
            <person name="Santuari L."/>
            <person name="Cao Q."/>
            <person name="Sharma T."/>
            <person name="Shen D."/>
            <person name="Roswanjaya Y."/>
            <person name="Wardhani T."/>
            <person name="Kalhor M.S."/>
            <person name="Jansen J."/>
            <person name="Van den Hoogen J."/>
            <person name="Gungor B."/>
            <person name="Hartog M."/>
            <person name="Hontelez J."/>
            <person name="Verver J."/>
            <person name="Yang W.-C."/>
            <person name="Schijlen E."/>
            <person name="Repin R."/>
            <person name="Schilthuizen M."/>
            <person name="Schranz E."/>
            <person name="Heidstra R."/>
            <person name="Miyata K."/>
            <person name="Fedorova E."/>
            <person name="Kohlen W."/>
            <person name="Bisseling T."/>
            <person name="Smit S."/>
            <person name="Geurts R."/>
        </authorList>
    </citation>
    <scope>NUCLEOTIDE SEQUENCE [LARGE SCALE GENOMIC DNA]</scope>
    <source>
        <strain evidence="2">cv. RG33-2</strain>
    </source>
</reference>
<accession>A0A2P5EUE5</accession>
<protein>
    <submittedName>
        <fullName evidence="1">Uncharacterized protein</fullName>
    </submittedName>
</protein>
<evidence type="ECO:0000313" key="1">
    <source>
        <dbReference type="EMBL" id="PON89147.1"/>
    </source>
</evidence>
<dbReference type="EMBL" id="JXTC01000097">
    <property type="protein sequence ID" value="PON89147.1"/>
    <property type="molecule type" value="Genomic_DNA"/>
</dbReference>
<dbReference type="Proteomes" id="UP000237000">
    <property type="component" value="Unassembled WGS sequence"/>
</dbReference>
<dbReference type="OrthoDB" id="10271473at2759"/>
<comment type="caution">
    <text evidence="1">The sequence shown here is derived from an EMBL/GenBank/DDBJ whole genome shotgun (WGS) entry which is preliminary data.</text>
</comment>
<evidence type="ECO:0000313" key="2">
    <source>
        <dbReference type="Proteomes" id="UP000237000"/>
    </source>
</evidence>
<name>A0A2P5EUE5_TREOI</name>
<dbReference type="AlphaFoldDB" id="A0A2P5EUE5"/>
<organism evidence="1 2">
    <name type="scientific">Trema orientale</name>
    <name type="common">Charcoal tree</name>
    <name type="synonym">Celtis orientalis</name>
    <dbReference type="NCBI Taxonomy" id="63057"/>
    <lineage>
        <taxon>Eukaryota</taxon>
        <taxon>Viridiplantae</taxon>
        <taxon>Streptophyta</taxon>
        <taxon>Embryophyta</taxon>
        <taxon>Tracheophyta</taxon>
        <taxon>Spermatophyta</taxon>
        <taxon>Magnoliopsida</taxon>
        <taxon>eudicotyledons</taxon>
        <taxon>Gunneridae</taxon>
        <taxon>Pentapetalae</taxon>
        <taxon>rosids</taxon>
        <taxon>fabids</taxon>
        <taxon>Rosales</taxon>
        <taxon>Cannabaceae</taxon>
        <taxon>Trema</taxon>
    </lineage>
</organism>
<dbReference type="InParanoid" id="A0A2P5EUE5"/>
<proteinExistence type="predicted"/>
<keyword evidence="2" id="KW-1185">Reference proteome</keyword>
<gene>
    <name evidence="1" type="ORF">TorRG33x02_150100</name>
</gene>